<sequence>MSSSEGRFEFPGTQGLTLNRHGDTVQILRHGAEFGTIRFIGGIPSNLTLASDRHGGSTLSWHVTGASGHNIATDIVTHFTGNANVRASWHATGAHGEVSGASFASAWQSSDAQNASFSSTTILTG</sequence>
<name>A0A5M6IVY2_9PROT</name>
<accession>A0A5M6IVY2</accession>
<dbReference type="AlphaFoldDB" id="A0A5M6IVY2"/>
<protein>
    <submittedName>
        <fullName evidence="1">Uncharacterized protein</fullName>
    </submittedName>
</protein>
<reference evidence="1 2" key="1">
    <citation type="submission" date="2019-09" db="EMBL/GenBank/DDBJ databases">
        <title>Genome sequence of Rhodovastum atsumiense, a diverse member of the Acetobacteraceae family of non-sulfur purple photosynthetic bacteria.</title>
        <authorList>
            <person name="Meyer T."/>
            <person name="Kyndt J."/>
        </authorList>
    </citation>
    <scope>NUCLEOTIDE SEQUENCE [LARGE SCALE GENOMIC DNA]</scope>
    <source>
        <strain evidence="1 2">DSM 21279</strain>
    </source>
</reference>
<proteinExistence type="predicted"/>
<dbReference type="Proteomes" id="UP000325255">
    <property type="component" value="Unassembled WGS sequence"/>
</dbReference>
<evidence type="ECO:0000313" key="1">
    <source>
        <dbReference type="EMBL" id="KAA5612099.1"/>
    </source>
</evidence>
<dbReference type="EMBL" id="VWPK01000015">
    <property type="protein sequence ID" value="KAA5612099.1"/>
    <property type="molecule type" value="Genomic_DNA"/>
</dbReference>
<gene>
    <name evidence="1" type="ORF">F1189_11625</name>
</gene>
<comment type="caution">
    <text evidence="1">The sequence shown here is derived from an EMBL/GenBank/DDBJ whole genome shotgun (WGS) entry which is preliminary data.</text>
</comment>
<dbReference type="RefSeq" id="WP_150040915.1">
    <property type="nucleotide sequence ID" value="NZ_OW485601.1"/>
</dbReference>
<organism evidence="1 2">
    <name type="scientific">Rhodovastum atsumiense</name>
    <dbReference type="NCBI Taxonomy" id="504468"/>
    <lineage>
        <taxon>Bacteria</taxon>
        <taxon>Pseudomonadati</taxon>
        <taxon>Pseudomonadota</taxon>
        <taxon>Alphaproteobacteria</taxon>
        <taxon>Acetobacterales</taxon>
        <taxon>Acetobacteraceae</taxon>
        <taxon>Rhodovastum</taxon>
    </lineage>
</organism>
<keyword evidence="2" id="KW-1185">Reference proteome</keyword>
<evidence type="ECO:0000313" key="2">
    <source>
        <dbReference type="Proteomes" id="UP000325255"/>
    </source>
</evidence>